<sequence length="210" mass="24223">MSNLASFCARHSQQTMQLPGGAEFSYRYYRNPVARATVVLLPGGIGLPDLFYLYFERFAEHYSVITFDYQEQFTTNAELARAVASLLDGLDEHVWLVGQSLGGVIAQIVAKFHPERIEGLVLSNTCSLARDMGQEARDELMGMVENQRTWKRRLQLIPMPVFRRLMAWAVMRKTRDLSAEERRLMQNLCDALQQLLNKQYQRHMWDCSIA</sequence>
<evidence type="ECO:0000313" key="2">
    <source>
        <dbReference type="EMBL" id="AUE04060.1"/>
    </source>
</evidence>
<dbReference type="GO" id="GO:0003824">
    <property type="term" value="F:catalytic activity"/>
    <property type="evidence" value="ECO:0007669"/>
    <property type="project" value="UniProtKB-ARBA"/>
</dbReference>
<accession>A0A2K9BND3</accession>
<evidence type="ECO:0000259" key="1">
    <source>
        <dbReference type="Pfam" id="PF00561"/>
    </source>
</evidence>
<feature type="domain" description="AB hydrolase-1" evidence="1">
    <location>
        <begin position="37"/>
        <end position="156"/>
    </location>
</feature>
<dbReference type="SUPFAM" id="SSF53474">
    <property type="entry name" value="alpha/beta-Hydrolases"/>
    <property type="match status" value="1"/>
</dbReference>
<dbReference type="RefSeq" id="WP_106641729.1">
    <property type="nucleotide sequence ID" value="NZ_CP021558.1"/>
</dbReference>
<proteinExistence type="predicted"/>
<gene>
    <name evidence="2" type="ORF">BB215W447A_2059</name>
</gene>
<dbReference type="Pfam" id="PF00561">
    <property type="entry name" value="Abhydrolase_1"/>
    <property type="match status" value="1"/>
</dbReference>
<evidence type="ECO:0000313" key="3">
    <source>
        <dbReference type="Proteomes" id="UP000232491"/>
    </source>
</evidence>
<name>A0A2K9BND3_BIFBR</name>
<dbReference type="Proteomes" id="UP000232491">
    <property type="component" value="Chromosome"/>
</dbReference>
<dbReference type="InterPro" id="IPR000073">
    <property type="entry name" value="AB_hydrolase_1"/>
</dbReference>
<dbReference type="InterPro" id="IPR029058">
    <property type="entry name" value="AB_hydrolase_fold"/>
</dbReference>
<protein>
    <recommendedName>
        <fullName evidence="1">AB hydrolase-1 domain-containing protein</fullName>
    </recommendedName>
</protein>
<dbReference type="AlphaFoldDB" id="A0A2K9BND3"/>
<reference evidence="2 3" key="1">
    <citation type="submission" date="2017-05" db="EMBL/GenBank/DDBJ databases">
        <title>Comparative genomics and methylome analysis of the gut commensal Bifidobacterium breve.</title>
        <authorList>
            <person name="Bottacini F."/>
            <person name="Morrissey R."/>
            <person name="Roberts R.J."/>
            <person name="James K."/>
            <person name="van Breen J."/>
            <person name="Egan M."/>
            <person name="Lambert J."/>
            <person name="van Limpt K."/>
            <person name="Stanton C."/>
            <person name="Knol J."/>
            <person name="O' Connell Motherway M."/>
            <person name="van Sinderen D."/>
        </authorList>
    </citation>
    <scope>NUCLEOTIDE SEQUENCE [LARGE SCALE GENOMIC DNA]</scope>
    <source>
        <strain evidence="2 3">215W447a</strain>
    </source>
</reference>
<dbReference type="Gene3D" id="3.40.50.1820">
    <property type="entry name" value="alpha/beta hydrolase"/>
    <property type="match status" value="1"/>
</dbReference>
<dbReference type="EMBL" id="CP021558">
    <property type="protein sequence ID" value="AUE04060.1"/>
    <property type="molecule type" value="Genomic_DNA"/>
</dbReference>
<organism evidence="2 3">
    <name type="scientific">Bifidobacterium breve</name>
    <dbReference type="NCBI Taxonomy" id="1685"/>
    <lineage>
        <taxon>Bacteria</taxon>
        <taxon>Bacillati</taxon>
        <taxon>Actinomycetota</taxon>
        <taxon>Actinomycetes</taxon>
        <taxon>Bifidobacteriales</taxon>
        <taxon>Bifidobacteriaceae</taxon>
        <taxon>Bifidobacterium</taxon>
    </lineage>
</organism>